<dbReference type="RefSeq" id="WP_008750605.1">
    <property type="nucleotide sequence ID" value="NZ_GL622296.1"/>
</dbReference>
<dbReference type="HOGENOM" id="CLU_2206696_0_0_9"/>
<name>E6LLK1_9FIRM</name>
<comment type="caution">
    <text evidence="1">The sequence shown here is derived from an EMBL/GenBank/DDBJ whole genome shotgun (WGS) entry which is preliminary data.</text>
</comment>
<dbReference type="eggNOG" id="ENOG50340VQ">
    <property type="taxonomic scope" value="Bacteria"/>
</dbReference>
<organism evidence="1 2">
    <name type="scientific">Lachnoanaerobaculum saburreum DSM 3986</name>
    <dbReference type="NCBI Taxonomy" id="887325"/>
    <lineage>
        <taxon>Bacteria</taxon>
        <taxon>Bacillati</taxon>
        <taxon>Bacillota</taxon>
        <taxon>Clostridia</taxon>
        <taxon>Lachnospirales</taxon>
        <taxon>Lachnospiraceae</taxon>
        <taxon>Lachnoanaerobaculum</taxon>
    </lineage>
</organism>
<evidence type="ECO:0000313" key="2">
    <source>
        <dbReference type="Proteomes" id="UP000003434"/>
    </source>
</evidence>
<reference evidence="1 2" key="1">
    <citation type="submission" date="2010-12" db="EMBL/GenBank/DDBJ databases">
        <authorList>
            <person name="Muzny D."/>
            <person name="Qin X."/>
            <person name="Deng J."/>
            <person name="Jiang H."/>
            <person name="Liu Y."/>
            <person name="Qu J."/>
            <person name="Song X.-Z."/>
            <person name="Zhang L."/>
            <person name="Thornton R."/>
            <person name="Coyle M."/>
            <person name="Francisco L."/>
            <person name="Jackson L."/>
            <person name="Javaid M."/>
            <person name="Korchina V."/>
            <person name="Kovar C."/>
            <person name="Mata R."/>
            <person name="Mathew T."/>
            <person name="Ngo R."/>
            <person name="Nguyen L."/>
            <person name="Nguyen N."/>
            <person name="Okwuonu G."/>
            <person name="Ongeri F."/>
            <person name="Pham C."/>
            <person name="Simmons D."/>
            <person name="Wilczek-Boney K."/>
            <person name="Hale W."/>
            <person name="Jakkamsetti A."/>
            <person name="Pham P."/>
            <person name="Ruth R."/>
            <person name="San Lucas F."/>
            <person name="Warren J."/>
            <person name="Zhang J."/>
            <person name="Zhao Z."/>
            <person name="Zhou C."/>
            <person name="Zhu D."/>
            <person name="Lee S."/>
            <person name="Bess C."/>
            <person name="Blankenburg K."/>
            <person name="Forbes L."/>
            <person name="Fu Q."/>
            <person name="Gubbala S."/>
            <person name="Hirani K."/>
            <person name="Jayaseelan J.C."/>
            <person name="Lara F."/>
            <person name="Munidasa M."/>
            <person name="Palculict T."/>
            <person name="Patil S."/>
            <person name="Pu L.-L."/>
            <person name="Saada N."/>
            <person name="Tang L."/>
            <person name="Weissenberger G."/>
            <person name="Zhu Y."/>
            <person name="Hemphill L."/>
            <person name="Shang Y."/>
            <person name="Youmans B."/>
            <person name="Ayvaz T."/>
            <person name="Ross M."/>
            <person name="Santibanez J."/>
            <person name="Aqrawi P."/>
            <person name="Gross S."/>
            <person name="Joshi V."/>
            <person name="Fowler G."/>
            <person name="Nazareth L."/>
            <person name="Reid J."/>
            <person name="Worley K."/>
            <person name="Petrosino J."/>
            <person name="Highlander S."/>
            <person name="Gibbs R."/>
        </authorList>
    </citation>
    <scope>NUCLEOTIDE SEQUENCE [LARGE SCALE GENOMIC DNA]</scope>
    <source>
        <strain evidence="1 2">DSM 3986</strain>
    </source>
</reference>
<dbReference type="EMBL" id="AEPW01000031">
    <property type="protein sequence ID" value="EFU77278.1"/>
    <property type="molecule type" value="Genomic_DNA"/>
</dbReference>
<proteinExistence type="predicted"/>
<evidence type="ECO:0000313" key="1">
    <source>
        <dbReference type="EMBL" id="EFU77278.1"/>
    </source>
</evidence>
<dbReference type="Proteomes" id="UP000003434">
    <property type="component" value="Unassembled WGS sequence"/>
</dbReference>
<sequence length="107" mass="12630">MDCRCGDIRRCRSDIRKINYAIVLMEGLRGIDMTIRSDLSSIAGENSMYMTPFNIGNIAETESQMHREIELQTSNIIEMLKDKEEYLNDELKDMEDEDYDYHHRDDD</sequence>
<dbReference type="AlphaFoldDB" id="E6LLK1"/>
<accession>E6LLK1</accession>
<gene>
    <name evidence="1" type="ORF">HMPREF0381_0836</name>
</gene>
<protein>
    <submittedName>
        <fullName evidence="1">Uncharacterized protein</fullName>
    </submittedName>
</protein>